<evidence type="ECO:0000313" key="1">
    <source>
        <dbReference type="EMBL" id="GBB95373.1"/>
    </source>
</evidence>
<dbReference type="AlphaFoldDB" id="A0A2Z6QYV5"/>
<accession>A0A2Z6QYV5</accession>
<keyword evidence="2" id="KW-1185">Reference proteome</keyword>
<evidence type="ECO:0008006" key="3">
    <source>
        <dbReference type="Google" id="ProtNLM"/>
    </source>
</evidence>
<name>A0A2Z6QYV5_9GLOM</name>
<dbReference type="EMBL" id="BEXD01001691">
    <property type="protein sequence ID" value="GBB95373.1"/>
    <property type="molecule type" value="Genomic_DNA"/>
</dbReference>
<comment type="caution">
    <text evidence="1">The sequence shown here is derived from an EMBL/GenBank/DDBJ whole genome shotgun (WGS) entry which is preliminary data.</text>
</comment>
<sequence length="424" mass="50336">MSLNRLWCRLAIPLLWEDPFSISTKNYNFIDIYLHNLKDDDFKTFKTIFYEYEIKNYLLPSNILFNYPKFIKCLNTSKVISSVYRWVCETAVKTLKIEFKAVKNLENLIIMTLYRLFIENKVNLYTLNIVINPYFYNTFFNDFFDLIMQNQNFIYNIKNLKLQVGETPYIYYSFRDAGFIQKIINLTKPFKLKSLFICKKSQVKAGLLQSLLQKSGDYLENFGTSCDYDLLEKQIIDSIIIYCKNIKSFAVFSIYDKTIYSTINLIEKRNLNHLSINIDQFLTGNSLIEGCIKRSSIILQNLGQILPSKLEYLNLSLHIKLNDFKIFLKNSQNTFIKKLLIDNKEGDDILVILPHIKEHIMKKKRVKYLAITDTFFGSFAYDIFRYKDLFYLNDEVEEFRLHNVKVQKYYDLTISITDFIKEVD</sequence>
<evidence type="ECO:0000313" key="2">
    <source>
        <dbReference type="Proteomes" id="UP000247702"/>
    </source>
</evidence>
<dbReference type="STRING" id="94130.A0A2Z6QYV5"/>
<organism evidence="1 2">
    <name type="scientific">Rhizophagus clarus</name>
    <dbReference type="NCBI Taxonomy" id="94130"/>
    <lineage>
        <taxon>Eukaryota</taxon>
        <taxon>Fungi</taxon>
        <taxon>Fungi incertae sedis</taxon>
        <taxon>Mucoromycota</taxon>
        <taxon>Glomeromycotina</taxon>
        <taxon>Glomeromycetes</taxon>
        <taxon>Glomerales</taxon>
        <taxon>Glomeraceae</taxon>
        <taxon>Rhizophagus</taxon>
    </lineage>
</organism>
<gene>
    <name evidence="1" type="ORF">RclHR1_02520008</name>
</gene>
<dbReference type="Proteomes" id="UP000247702">
    <property type="component" value="Unassembled WGS sequence"/>
</dbReference>
<protein>
    <recommendedName>
        <fullName evidence="3">F-box domain-containing protein</fullName>
    </recommendedName>
</protein>
<reference evidence="1 2" key="1">
    <citation type="submission" date="2017-11" db="EMBL/GenBank/DDBJ databases">
        <title>The genome of Rhizophagus clarus HR1 reveals common genetic basis of auxotrophy among arbuscular mycorrhizal fungi.</title>
        <authorList>
            <person name="Kobayashi Y."/>
        </authorList>
    </citation>
    <scope>NUCLEOTIDE SEQUENCE [LARGE SCALE GENOMIC DNA]</scope>
    <source>
        <strain evidence="1 2">HR1</strain>
    </source>
</reference>
<proteinExistence type="predicted"/>